<evidence type="ECO:0000256" key="5">
    <source>
        <dbReference type="HAMAP-Rule" id="MF_00841"/>
    </source>
</evidence>
<dbReference type="Proteomes" id="UP001519296">
    <property type="component" value="Unassembled WGS sequence"/>
</dbReference>
<name>A0ABS5B2B3_9STRE</name>
<evidence type="ECO:0000256" key="1">
    <source>
        <dbReference type="ARBA" id="ARBA00004922"/>
    </source>
</evidence>
<dbReference type="RefSeq" id="WP_209627386.1">
    <property type="nucleotide sequence ID" value="NZ_PRDG01000002.1"/>
</dbReference>
<feature type="binding site" evidence="5">
    <location>
        <position position="16"/>
    </location>
    <ligand>
        <name>UDP</name>
        <dbReference type="ChEBI" id="CHEBI:58223"/>
    </ligand>
</feature>
<feature type="domain" description="Glucosyltransferase 3-like N-terminal" evidence="6">
    <location>
        <begin position="3"/>
        <end position="153"/>
    </location>
</feature>
<reference evidence="8 9" key="1">
    <citation type="submission" date="2018-02" db="EMBL/GenBank/DDBJ databases">
        <title>Draft genome sequence of Streptococcus oricebi CCUG 70868T type strain.</title>
        <authorList>
            <person name="Mendez V."/>
            <person name="Salva-Serra F."/>
            <person name="Jaen-Luchoro D."/>
            <person name="Gonzales-Siles L."/>
            <person name="Karlsson R."/>
            <person name="Engstrom-Jakobsson H."/>
            <person name="Busquets A."/>
            <person name="Gomila M."/>
            <person name="Pineiro-Iglesias B."/>
            <person name="Bennasar-Figueras A."/>
            <person name="Seeger M."/>
            <person name="Moore E."/>
        </authorList>
    </citation>
    <scope>NUCLEOTIDE SEQUENCE [LARGE SCALE GENOMIC DNA]</scope>
    <source>
        <strain evidence="8 9">CCUG 70868</strain>
    </source>
</reference>
<protein>
    <recommendedName>
        <fullName evidence="5">Glucosyltransferase 3</fullName>
        <ecNumber evidence="5">2.4.1.-</ecNumber>
    </recommendedName>
</protein>
<comment type="subunit">
    <text evidence="5">Homotetramer; a dimer of dimers.</text>
</comment>
<dbReference type="Gene3D" id="3.40.50.2000">
    <property type="entry name" value="Glycogen Phosphorylase B"/>
    <property type="match status" value="2"/>
</dbReference>
<comment type="similarity">
    <text evidence="5">Belongs to the Gtf3 glucosyltransferase family.</text>
</comment>
<evidence type="ECO:0000256" key="2">
    <source>
        <dbReference type="ARBA" id="ARBA00022676"/>
    </source>
</evidence>
<dbReference type="InterPro" id="IPR058591">
    <property type="entry name" value="Gtf3_N"/>
</dbReference>
<accession>A0ABS5B2B3</accession>
<dbReference type="InterPro" id="IPR043676">
    <property type="entry name" value="Gtf3"/>
</dbReference>
<dbReference type="EC" id="2.4.1.-" evidence="5"/>
<evidence type="ECO:0000259" key="6">
    <source>
        <dbReference type="Pfam" id="PF26334"/>
    </source>
</evidence>
<evidence type="ECO:0000256" key="4">
    <source>
        <dbReference type="ARBA" id="ARBA00022741"/>
    </source>
</evidence>
<keyword evidence="2 5" id="KW-0328">Glycosyltransferase</keyword>
<evidence type="ECO:0000259" key="7">
    <source>
        <dbReference type="Pfam" id="PF26337"/>
    </source>
</evidence>
<comment type="domain">
    <text evidence="5">Dimerizes via the C-terminus; dimerization is required for tetramer formation. Binds protein substrate via an exposed loop in the N-terminus.</text>
</comment>
<dbReference type="EMBL" id="PRDG01000002">
    <property type="protein sequence ID" value="MBP2622965.1"/>
    <property type="molecule type" value="Genomic_DNA"/>
</dbReference>
<keyword evidence="9" id="KW-1185">Reference proteome</keyword>
<proteinExistence type="inferred from homology"/>
<feature type="binding site" evidence="5">
    <location>
        <position position="179"/>
    </location>
    <ligand>
        <name>UDP</name>
        <dbReference type="ChEBI" id="CHEBI:58223"/>
    </ligand>
</feature>
<sequence>MRVHITNLYGMAGESTALIAQNDVTKFAKSLGFNELSFYFYNIYSDSPGELNSRLDGILASVGYGDVVIYQAPTWNGRELDRAFLEKLKVLEAKIITFIHDVPPLMFESNYYLMPEYIQMYNYSDLLIVPSEGMRQRLVAEGLEVEKVLIQHMWDHPHDLSLAQAAFKKQIYFAGSIERFPHLANWNYETPLTIFSQAAEEGARPNLSYRGWKSRAELLLELAQGGFGLVWGVEQDPQEEPDYYSLNISHKVATYLAAGIPVLVPPYLSNASLIEEQRLGYIVHDLAQASQLVNQTSPEDYGQMVERVRSFAFLLKEGYFSKKVLLDAVMQVLS</sequence>
<dbReference type="PIRSF" id="PIRSF007023">
    <property type="entry name" value="UDP-Galf_transf"/>
    <property type="match status" value="1"/>
</dbReference>
<feature type="domain" description="Glucosyltransferase 3-like C-terminal" evidence="7">
    <location>
        <begin position="171"/>
        <end position="328"/>
    </location>
</feature>
<dbReference type="Pfam" id="PF26337">
    <property type="entry name" value="Gtf3_C"/>
    <property type="match status" value="1"/>
</dbReference>
<evidence type="ECO:0000313" key="9">
    <source>
        <dbReference type="Proteomes" id="UP001519296"/>
    </source>
</evidence>
<gene>
    <name evidence="5" type="primary">gtf3</name>
    <name evidence="8" type="ORF">C4K46_03320</name>
</gene>
<evidence type="ECO:0000313" key="8">
    <source>
        <dbReference type="EMBL" id="MBP2622965.1"/>
    </source>
</evidence>
<dbReference type="HAMAP" id="MF_00841">
    <property type="entry name" value="Gtf3"/>
    <property type="match status" value="1"/>
</dbReference>
<keyword evidence="4 5" id="KW-0547">Nucleotide-binding</keyword>
<comment type="function">
    <text evidence="5">Required for polymorphic O-glycosylation of the serine-rich repeat protein in this bacteria. Catalyzes the second step in glycosylation by transferring glucose from UDP-glucose to the terminal GlcNAc moiety of the 3-O-(N-acetyl-alpha-D-glucosaminyl)-L-seryl-[protein] resulting from the first glycosylation step.</text>
</comment>
<organism evidence="8 9">
    <name type="scientific">Streptococcus oricebi</name>
    <dbReference type="NCBI Taxonomy" id="1547447"/>
    <lineage>
        <taxon>Bacteria</taxon>
        <taxon>Bacillati</taxon>
        <taxon>Bacillota</taxon>
        <taxon>Bacilli</taxon>
        <taxon>Lactobacillales</taxon>
        <taxon>Streptococcaceae</taxon>
        <taxon>Streptococcus</taxon>
    </lineage>
</organism>
<comment type="pathway">
    <text evidence="1 5">Protein modification; protein glycosylation.</text>
</comment>
<dbReference type="InterPro" id="IPR058592">
    <property type="entry name" value="Gtf3_C"/>
</dbReference>
<feature type="binding site" evidence="5">
    <location>
        <begin position="249"/>
        <end position="254"/>
    </location>
    <ligand>
        <name>UDP</name>
        <dbReference type="ChEBI" id="CHEBI:58223"/>
    </ligand>
</feature>
<dbReference type="SUPFAM" id="SSF53756">
    <property type="entry name" value="UDP-Glycosyltransferase/glycogen phosphorylase"/>
    <property type="match status" value="1"/>
</dbReference>
<dbReference type="Pfam" id="PF26334">
    <property type="entry name" value="Gtf3_N"/>
    <property type="match status" value="1"/>
</dbReference>
<evidence type="ECO:0000256" key="3">
    <source>
        <dbReference type="ARBA" id="ARBA00022679"/>
    </source>
</evidence>
<comment type="caution">
    <text evidence="8">The sequence shown here is derived from an EMBL/GenBank/DDBJ whole genome shotgun (WGS) entry which is preliminary data.</text>
</comment>
<keyword evidence="3 5" id="KW-0808">Transferase</keyword>